<evidence type="ECO:0000256" key="5">
    <source>
        <dbReference type="ARBA" id="ARBA00034531"/>
    </source>
</evidence>
<feature type="domain" description="Fido" evidence="8">
    <location>
        <begin position="50"/>
        <end position="190"/>
    </location>
</feature>
<evidence type="ECO:0000313" key="10">
    <source>
        <dbReference type="Proteomes" id="UP001500212"/>
    </source>
</evidence>
<dbReference type="Proteomes" id="UP001500212">
    <property type="component" value="Unassembled WGS sequence"/>
</dbReference>
<comment type="catalytic activity">
    <reaction evidence="7">
        <text>L-tyrosyl-[protein] + ATP = O-(5'-adenylyl)-L-tyrosyl-[protein] + diphosphate</text>
        <dbReference type="Rhea" id="RHEA:54288"/>
        <dbReference type="Rhea" id="RHEA-COMP:10136"/>
        <dbReference type="Rhea" id="RHEA-COMP:13846"/>
        <dbReference type="ChEBI" id="CHEBI:30616"/>
        <dbReference type="ChEBI" id="CHEBI:33019"/>
        <dbReference type="ChEBI" id="CHEBI:46858"/>
        <dbReference type="ChEBI" id="CHEBI:83624"/>
        <dbReference type="EC" id="2.7.7.108"/>
    </reaction>
</comment>
<evidence type="ECO:0000256" key="1">
    <source>
        <dbReference type="ARBA" id="ARBA00022679"/>
    </source>
</evidence>
<dbReference type="Gene3D" id="1.10.3290.10">
    <property type="entry name" value="Fido-like domain"/>
    <property type="match status" value="1"/>
</dbReference>
<evidence type="ECO:0000313" key="9">
    <source>
        <dbReference type="EMBL" id="GAA4610893.1"/>
    </source>
</evidence>
<reference evidence="10" key="1">
    <citation type="journal article" date="2019" name="Int. J. Syst. Evol. Microbiol.">
        <title>The Global Catalogue of Microorganisms (GCM) 10K type strain sequencing project: providing services to taxonomists for standard genome sequencing and annotation.</title>
        <authorList>
            <consortium name="The Broad Institute Genomics Platform"/>
            <consortium name="The Broad Institute Genome Sequencing Center for Infectious Disease"/>
            <person name="Wu L."/>
            <person name="Ma J."/>
        </authorList>
    </citation>
    <scope>NUCLEOTIDE SEQUENCE [LARGE SCALE GENOMIC DNA]</scope>
    <source>
        <strain evidence="10">JCM 17938</strain>
    </source>
</reference>
<evidence type="ECO:0000256" key="2">
    <source>
        <dbReference type="ARBA" id="ARBA00022695"/>
    </source>
</evidence>
<keyword evidence="4" id="KW-0067">ATP-binding</keyword>
<dbReference type="InterPro" id="IPR003812">
    <property type="entry name" value="Fido"/>
</dbReference>
<keyword evidence="3" id="KW-0547">Nucleotide-binding</keyword>
<dbReference type="EMBL" id="BAABHJ010000016">
    <property type="protein sequence ID" value="GAA4610893.1"/>
    <property type="molecule type" value="Genomic_DNA"/>
</dbReference>
<evidence type="ECO:0000256" key="6">
    <source>
        <dbReference type="ARBA" id="ARBA00047939"/>
    </source>
</evidence>
<keyword evidence="1" id="KW-0808">Transferase</keyword>
<dbReference type="EC" id="2.7.7.108" evidence="5"/>
<evidence type="ECO:0000256" key="3">
    <source>
        <dbReference type="ARBA" id="ARBA00022741"/>
    </source>
</evidence>
<name>A0ABP8TLA3_9ACTN</name>
<gene>
    <name evidence="9" type="ORF">GCM10023195_45960</name>
</gene>
<accession>A0ABP8TLA3</accession>
<comment type="catalytic activity">
    <reaction evidence="6">
        <text>L-threonyl-[protein] + ATP = 3-O-(5'-adenylyl)-L-threonyl-[protein] + diphosphate</text>
        <dbReference type="Rhea" id="RHEA:54292"/>
        <dbReference type="Rhea" id="RHEA-COMP:11060"/>
        <dbReference type="Rhea" id="RHEA-COMP:13847"/>
        <dbReference type="ChEBI" id="CHEBI:30013"/>
        <dbReference type="ChEBI" id="CHEBI:30616"/>
        <dbReference type="ChEBI" id="CHEBI:33019"/>
        <dbReference type="ChEBI" id="CHEBI:138113"/>
        <dbReference type="EC" id="2.7.7.108"/>
    </reaction>
</comment>
<dbReference type="PROSITE" id="PS51459">
    <property type="entry name" value="FIDO"/>
    <property type="match status" value="1"/>
</dbReference>
<dbReference type="SUPFAM" id="SSF140931">
    <property type="entry name" value="Fic-like"/>
    <property type="match status" value="1"/>
</dbReference>
<evidence type="ECO:0000259" key="8">
    <source>
        <dbReference type="PROSITE" id="PS51459"/>
    </source>
</evidence>
<dbReference type="Pfam" id="PF02661">
    <property type="entry name" value="Fic"/>
    <property type="match status" value="1"/>
</dbReference>
<proteinExistence type="predicted"/>
<keyword evidence="2" id="KW-0548">Nucleotidyltransferase</keyword>
<keyword evidence="10" id="KW-1185">Reference proteome</keyword>
<dbReference type="PANTHER" id="PTHR39560">
    <property type="entry name" value="PROTEIN ADENYLYLTRANSFERASE FIC-RELATED"/>
    <property type="match status" value="1"/>
</dbReference>
<dbReference type="PANTHER" id="PTHR39560:SF1">
    <property type="entry name" value="PROTEIN ADENYLYLTRANSFERASE FIC-RELATED"/>
    <property type="match status" value="1"/>
</dbReference>
<comment type="caution">
    <text evidence="9">The sequence shown here is derived from an EMBL/GenBank/DDBJ whole genome shotgun (WGS) entry which is preliminary data.</text>
</comment>
<dbReference type="InterPro" id="IPR036597">
    <property type="entry name" value="Fido-like_dom_sf"/>
</dbReference>
<sequence>MSNGPYTDPSTGVLINRLGISDSDELSQAEADLTYLMLARLETRSLPGKYDLAHLQAFHKAIFGDIYPWAGELRTVVIAKGRHFCLPQYIQSISDEIFRNLFRERYLRRLERHEFVERLTFYLGEVNAIHPFREGNGRTQRAFFGQLARDAGFTINWHGLDADRNREASIASMLGDPEPMLRLLNELVEPA</sequence>
<protein>
    <recommendedName>
        <fullName evidence="5">protein adenylyltransferase</fullName>
        <ecNumber evidence="5">2.7.7.108</ecNumber>
    </recommendedName>
</protein>
<evidence type="ECO:0000256" key="4">
    <source>
        <dbReference type="ARBA" id="ARBA00022840"/>
    </source>
</evidence>
<evidence type="ECO:0000256" key="7">
    <source>
        <dbReference type="ARBA" id="ARBA00048696"/>
    </source>
</evidence>
<dbReference type="RefSeq" id="WP_345357925.1">
    <property type="nucleotide sequence ID" value="NZ_BAABHJ010000016.1"/>
</dbReference>
<organism evidence="9 10">
    <name type="scientific">Actinoallomurus liliacearum</name>
    <dbReference type="NCBI Taxonomy" id="1080073"/>
    <lineage>
        <taxon>Bacteria</taxon>
        <taxon>Bacillati</taxon>
        <taxon>Actinomycetota</taxon>
        <taxon>Actinomycetes</taxon>
        <taxon>Streptosporangiales</taxon>
        <taxon>Thermomonosporaceae</taxon>
        <taxon>Actinoallomurus</taxon>
    </lineage>
</organism>